<dbReference type="InterPro" id="IPR027417">
    <property type="entry name" value="P-loop_NTPase"/>
</dbReference>
<dbReference type="EC" id="5.6.2.3" evidence="1"/>
<keyword evidence="1" id="KW-0347">Helicase</keyword>
<dbReference type="GO" id="GO:0000723">
    <property type="term" value="P:telomere maintenance"/>
    <property type="evidence" value="ECO:0007669"/>
    <property type="project" value="InterPro"/>
</dbReference>
<comment type="similarity">
    <text evidence="1">Belongs to the helicase family.</text>
</comment>
<evidence type="ECO:0000313" key="3">
    <source>
        <dbReference type="Proteomes" id="UP000515211"/>
    </source>
</evidence>
<dbReference type="GO" id="GO:0043139">
    <property type="term" value="F:5'-3' DNA helicase activity"/>
    <property type="evidence" value="ECO:0007669"/>
    <property type="project" value="UniProtKB-EC"/>
</dbReference>
<dbReference type="GO" id="GO:0016787">
    <property type="term" value="F:hydrolase activity"/>
    <property type="evidence" value="ECO:0007669"/>
    <property type="project" value="UniProtKB-KW"/>
</dbReference>
<keyword evidence="1" id="KW-0547">Nucleotide-binding</keyword>
<evidence type="ECO:0000256" key="1">
    <source>
        <dbReference type="RuleBase" id="RU363044"/>
    </source>
</evidence>
<name>A0A9C6THW0_ARADU</name>
<dbReference type="KEGG" id="adu:127745578"/>
<accession>A0A9C6THW0</accession>
<dbReference type="GeneID" id="127745578"/>
<organism evidence="3 4">
    <name type="scientific">Arachis duranensis</name>
    <name type="common">Wild peanut</name>
    <dbReference type="NCBI Taxonomy" id="130453"/>
    <lineage>
        <taxon>Eukaryota</taxon>
        <taxon>Viridiplantae</taxon>
        <taxon>Streptophyta</taxon>
        <taxon>Embryophyta</taxon>
        <taxon>Tracheophyta</taxon>
        <taxon>Spermatophyta</taxon>
        <taxon>Magnoliopsida</taxon>
        <taxon>eudicotyledons</taxon>
        <taxon>Gunneridae</taxon>
        <taxon>Pentapetalae</taxon>
        <taxon>rosids</taxon>
        <taxon>fabids</taxon>
        <taxon>Fabales</taxon>
        <taxon>Fabaceae</taxon>
        <taxon>Papilionoideae</taxon>
        <taxon>50 kb inversion clade</taxon>
        <taxon>dalbergioids sensu lato</taxon>
        <taxon>Dalbergieae</taxon>
        <taxon>Pterocarpus clade</taxon>
        <taxon>Arachis</taxon>
    </lineage>
</organism>
<comment type="cofactor">
    <cofactor evidence="1">
        <name>Mg(2+)</name>
        <dbReference type="ChEBI" id="CHEBI:18420"/>
    </cofactor>
</comment>
<dbReference type="GO" id="GO:0005524">
    <property type="term" value="F:ATP binding"/>
    <property type="evidence" value="ECO:0007669"/>
    <property type="project" value="UniProtKB-KW"/>
</dbReference>
<evidence type="ECO:0000259" key="2">
    <source>
        <dbReference type="Pfam" id="PF05970"/>
    </source>
</evidence>
<keyword evidence="1" id="KW-0227">DNA damage</keyword>
<keyword evidence="1" id="KW-0067">ATP-binding</keyword>
<dbReference type="SUPFAM" id="SSF52540">
    <property type="entry name" value="P-loop containing nucleoside triphosphate hydrolases"/>
    <property type="match status" value="1"/>
</dbReference>
<gene>
    <name evidence="4" type="primary">LOC127745578</name>
</gene>
<protein>
    <recommendedName>
        <fullName evidence="1">ATP-dependent DNA helicase</fullName>
        <ecNumber evidence="1">5.6.2.3</ecNumber>
    </recommendedName>
</protein>
<keyword evidence="1" id="KW-0233">DNA recombination</keyword>
<sequence>MDEVISAELPDPIRFLKLYSVVTKYMIHGPCGFDKDGYLIYRRRNMGITYKINGVDVDNRFVVPYNPMLLMKYQAHINLEFGPDHVTASIRNVQTQKNGGQDVDEIKQFYDCRYLAPCESAWRLFAFDIHHKWPSVQQLIFHFPGKQNLLFTDHDKIPEIIEKNKYNDTMFTTWMRANLKFPHGNQLLYSEFPNHFVYLRDSQEWVPRQKGFSIGRLIFIQVGWGEIFYLRLLLNVQRGCKSFESIRTIDGVVYDSFKAACNALGLLSDDQEFINAIKETTELSSDFQLRQLFVTLLASNSMNKPELVWRDTWRLLADDILYYRRRELQLQELVMTEEELKVLCLIEVEKLLQMNGRSLKDYSQMPFPNQDLVSHFSNSMIMNEMNYDVDQLREEHDANLDKLTDEQKLIYERIIDTVANKRPRFFFVYGFGGTRKTFLSRLLSFCLRSEWRIILNVASSGIASLLLPNGRTAHSLFCIPIELNEEYVCSIKKES</sequence>
<dbReference type="RefSeq" id="XP_052114397.1">
    <property type="nucleotide sequence ID" value="XM_052258437.1"/>
</dbReference>
<dbReference type="InterPro" id="IPR010285">
    <property type="entry name" value="DNA_helicase_pif1-like_DEAD"/>
</dbReference>
<dbReference type="PANTHER" id="PTHR10492:SF101">
    <property type="entry name" value="ATP-DEPENDENT DNA HELICASE"/>
    <property type="match status" value="1"/>
</dbReference>
<keyword evidence="1" id="KW-0234">DNA repair</keyword>
<dbReference type="GO" id="GO:0006310">
    <property type="term" value="P:DNA recombination"/>
    <property type="evidence" value="ECO:0007669"/>
    <property type="project" value="UniProtKB-KW"/>
</dbReference>
<dbReference type="PANTHER" id="PTHR10492">
    <property type="match status" value="1"/>
</dbReference>
<reference evidence="4" key="2">
    <citation type="submission" date="2025-08" db="UniProtKB">
        <authorList>
            <consortium name="RefSeq"/>
        </authorList>
    </citation>
    <scope>IDENTIFICATION</scope>
    <source>
        <tissue evidence="4">Whole plant</tissue>
    </source>
</reference>
<dbReference type="GO" id="GO:0006281">
    <property type="term" value="P:DNA repair"/>
    <property type="evidence" value="ECO:0007669"/>
    <property type="project" value="UniProtKB-KW"/>
</dbReference>
<evidence type="ECO:0000313" key="4">
    <source>
        <dbReference type="RefSeq" id="XP_052114397.1"/>
    </source>
</evidence>
<dbReference type="Proteomes" id="UP000515211">
    <property type="component" value="Chromosome 3"/>
</dbReference>
<proteinExistence type="inferred from homology"/>
<dbReference type="Gene3D" id="3.40.50.300">
    <property type="entry name" value="P-loop containing nucleotide triphosphate hydrolases"/>
    <property type="match status" value="1"/>
</dbReference>
<keyword evidence="1" id="KW-0378">Hydrolase</keyword>
<reference evidence="3" key="1">
    <citation type="journal article" date="2016" name="Nat. Genet.">
        <title>The genome sequences of Arachis duranensis and Arachis ipaensis, the diploid ancestors of cultivated peanut.</title>
        <authorList>
            <person name="Bertioli D.J."/>
            <person name="Cannon S.B."/>
            <person name="Froenicke L."/>
            <person name="Huang G."/>
            <person name="Farmer A.D."/>
            <person name="Cannon E.K."/>
            <person name="Liu X."/>
            <person name="Gao D."/>
            <person name="Clevenger J."/>
            <person name="Dash S."/>
            <person name="Ren L."/>
            <person name="Moretzsohn M.C."/>
            <person name="Shirasawa K."/>
            <person name="Huang W."/>
            <person name="Vidigal B."/>
            <person name="Abernathy B."/>
            <person name="Chu Y."/>
            <person name="Niederhuth C.E."/>
            <person name="Umale P."/>
            <person name="Araujo A.C."/>
            <person name="Kozik A."/>
            <person name="Kim K.D."/>
            <person name="Burow M.D."/>
            <person name="Varshney R.K."/>
            <person name="Wang X."/>
            <person name="Zhang X."/>
            <person name="Barkley N."/>
            <person name="Guimaraes P.M."/>
            <person name="Isobe S."/>
            <person name="Guo B."/>
            <person name="Liao B."/>
            <person name="Stalker H.T."/>
            <person name="Schmitz R.J."/>
            <person name="Scheffler B.E."/>
            <person name="Leal-Bertioli S.C."/>
            <person name="Xun X."/>
            <person name="Jackson S.A."/>
            <person name="Michelmore R."/>
            <person name="Ozias-Akins P."/>
        </authorList>
    </citation>
    <scope>NUCLEOTIDE SEQUENCE [LARGE SCALE GENOMIC DNA]</scope>
    <source>
        <strain evidence="3">cv. V14167</strain>
    </source>
</reference>
<keyword evidence="3" id="KW-1185">Reference proteome</keyword>
<feature type="domain" description="DNA helicase Pif1-like DEAD-box helicase" evidence="2">
    <location>
        <begin position="402"/>
        <end position="495"/>
    </location>
</feature>
<dbReference type="Pfam" id="PF05970">
    <property type="entry name" value="PIF1"/>
    <property type="match status" value="1"/>
</dbReference>
<dbReference type="AlphaFoldDB" id="A0A9C6THW0"/>
<comment type="catalytic activity">
    <reaction evidence="1">
        <text>ATP + H2O = ADP + phosphate + H(+)</text>
        <dbReference type="Rhea" id="RHEA:13065"/>
        <dbReference type="ChEBI" id="CHEBI:15377"/>
        <dbReference type="ChEBI" id="CHEBI:15378"/>
        <dbReference type="ChEBI" id="CHEBI:30616"/>
        <dbReference type="ChEBI" id="CHEBI:43474"/>
        <dbReference type="ChEBI" id="CHEBI:456216"/>
        <dbReference type="EC" id="5.6.2.3"/>
    </reaction>
</comment>